<comment type="caution">
    <text evidence="4">The sequence shown here is derived from an EMBL/GenBank/DDBJ whole genome shotgun (WGS) entry which is preliminary data.</text>
</comment>
<dbReference type="GO" id="GO:0003700">
    <property type="term" value="F:DNA-binding transcription factor activity"/>
    <property type="evidence" value="ECO:0007669"/>
    <property type="project" value="TreeGrafter"/>
</dbReference>
<dbReference type="PRINTS" id="PR00455">
    <property type="entry name" value="HTHTETR"/>
</dbReference>
<dbReference type="InterPro" id="IPR039536">
    <property type="entry name" value="TetR_C_Proteobacteria"/>
</dbReference>
<dbReference type="PANTHER" id="PTHR30055:SF146">
    <property type="entry name" value="HTH-TYPE TRANSCRIPTIONAL DUAL REGULATOR CECR"/>
    <property type="match status" value="1"/>
</dbReference>
<evidence type="ECO:0000313" key="4">
    <source>
        <dbReference type="EMBL" id="MBM9469046.1"/>
    </source>
</evidence>
<accession>A0A939C0R2</accession>
<dbReference type="EMBL" id="JAERWK010000023">
    <property type="protein sequence ID" value="MBM9469046.1"/>
    <property type="molecule type" value="Genomic_DNA"/>
</dbReference>
<dbReference type="AlphaFoldDB" id="A0A939C0R2"/>
<dbReference type="Gene3D" id="1.10.10.60">
    <property type="entry name" value="Homeodomain-like"/>
    <property type="match status" value="1"/>
</dbReference>
<keyword evidence="1 2" id="KW-0238">DNA-binding</keyword>
<dbReference type="InterPro" id="IPR036271">
    <property type="entry name" value="Tet_transcr_reg_TetR-rel_C_sf"/>
</dbReference>
<name>A0A939C0R2_9ACTN</name>
<dbReference type="PROSITE" id="PS50977">
    <property type="entry name" value="HTH_TETR_2"/>
    <property type="match status" value="1"/>
</dbReference>
<dbReference type="SUPFAM" id="SSF48498">
    <property type="entry name" value="Tetracyclin repressor-like, C-terminal domain"/>
    <property type="match status" value="1"/>
</dbReference>
<dbReference type="Pfam" id="PF00440">
    <property type="entry name" value="TetR_N"/>
    <property type="match status" value="1"/>
</dbReference>
<dbReference type="InterPro" id="IPR050109">
    <property type="entry name" value="HTH-type_TetR-like_transc_reg"/>
</dbReference>
<dbReference type="PANTHER" id="PTHR30055">
    <property type="entry name" value="HTH-TYPE TRANSCRIPTIONAL REGULATOR RUTR"/>
    <property type="match status" value="1"/>
</dbReference>
<evidence type="ECO:0000256" key="2">
    <source>
        <dbReference type="PROSITE-ProRule" id="PRU00335"/>
    </source>
</evidence>
<sequence length="212" mass="22806">MPGASSFHQQVAADKRAAILTAATALFGEQGYGRTSLAQIATAAQVSKATLFKQFPTKSHVFDAIVDEVWGRSTEPTAPTDPADPRTGLRALGTEYAELLSRPGMAGLFRLVIAEAPSFPELGRRQFDLGKLPFFDEVCRYFQAAAAAGSLHVQDPTMATTQMLGMISNFVLWPRMFLIDWAPDGESVAGAVEEAVLTVLARYGVPDRPASD</sequence>
<feature type="domain" description="HTH tetR-type" evidence="3">
    <location>
        <begin position="13"/>
        <end position="73"/>
    </location>
</feature>
<dbReference type="GO" id="GO:0000976">
    <property type="term" value="F:transcription cis-regulatory region binding"/>
    <property type="evidence" value="ECO:0007669"/>
    <property type="project" value="TreeGrafter"/>
</dbReference>
<feature type="DNA-binding region" description="H-T-H motif" evidence="2">
    <location>
        <begin position="36"/>
        <end position="55"/>
    </location>
</feature>
<dbReference type="SUPFAM" id="SSF46689">
    <property type="entry name" value="Homeodomain-like"/>
    <property type="match status" value="1"/>
</dbReference>
<dbReference type="Proteomes" id="UP000663792">
    <property type="component" value="Unassembled WGS sequence"/>
</dbReference>
<proteinExistence type="predicted"/>
<dbReference type="Gene3D" id="1.10.357.10">
    <property type="entry name" value="Tetracycline Repressor, domain 2"/>
    <property type="match status" value="1"/>
</dbReference>
<gene>
    <name evidence="4" type="ORF">JL106_17305</name>
</gene>
<organism evidence="4 5">
    <name type="scientific">Nakamurella leprariae</name>
    <dbReference type="NCBI Taxonomy" id="2803911"/>
    <lineage>
        <taxon>Bacteria</taxon>
        <taxon>Bacillati</taxon>
        <taxon>Actinomycetota</taxon>
        <taxon>Actinomycetes</taxon>
        <taxon>Nakamurellales</taxon>
        <taxon>Nakamurellaceae</taxon>
        <taxon>Nakamurella</taxon>
    </lineage>
</organism>
<dbReference type="Pfam" id="PF14246">
    <property type="entry name" value="TetR_C_7"/>
    <property type="match status" value="1"/>
</dbReference>
<evidence type="ECO:0000256" key="1">
    <source>
        <dbReference type="ARBA" id="ARBA00023125"/>
    </source>
</evidence>
<dbReference type="RefSeq" id="WP_205262008.1">
    <property type="nucleotide sequence ID" value="NZ_JAERWK010000023.1"/>
</dbReference>
<reference evidence="4" key="1">
    <citation type="submission" date="2021-01" db="EMBL/GenBank/DDBJ databases">
        <title>YIM 132084 draft genome.</title>
        <authorList>
            <person name="An D."/>
        </authorList>
    </citation>
    <scope>NUCLEOTIDE SEQUENCE</scope>
    <source>
        <strain evidence="4">YIM 132084</strain>
    </source>
</reference>
<evidence type="ECO:0000313" key="5">
    <source>
        <dbReference type="Proteomes" id="UP000663792"/>
    </source>
</evidence>
<dbReference type="InterPro" id="IPR001647">
    <property type="entry name" value="HTH_TetR"/>
</dbReference>
<protein>
    <submittedName>
        <fullName evidence="4">TetR/AcrR family transcriptional regulator</fullName>
    </submittedName>
</protein>
<keyword evidence="5" id="KW-1185">Reference proteome</keyword>
<evidence type="ECO:0000259" key="3">
    <source>
        <dbReference type="PROSITE" id="PS50977"/>
    </source>
</evidence>
<dbReference type="InterPro" id="IPR009057">
    <property type="entry name" value="Homeodomain-like_sf"/>
</dbReference>